<gene>
    <name evidence="2" type="ORF">PAESOLCIP111_05874</name>
</gene>
<evidence type="ECO:0000313" key="2">
    <source>
        <dbReference type="EMBL" id="CAG7649461.1"/>
    </source>
</evidence>
<evidence type="ECO:0000259" key="1">
    <source>
        <dbReference type="Pfam" id="PF01636"/>
    </source>
</evidence>
<protein>
    <recommendedName>
        <fullName evidence="1">Aminoglycoside phosphotransferase domain-containing protein</fullName>
    </recommendedName>
</protein>
<dbReference type="InterPro" id="IPR051678">
    <property type="entry name" value="AGP_Transferase"/>
</dbReference>
<dbReference type="RefSeq" id="WP_246627696.1">
    <property type="nucleotide sequence ID" value="NZ_CAJVAS010000048.1"/>
</dbReference>
<dbReference type="PANTHER" id="PTHR21310">
    <property type="entry name" value="AMINOGLYCOSIDE PHOSPHOTRANSFERASE-RELATED-RELATED"/>
    <property type="match status" value="1"/>
</dbReference>
<dbReference type="Pfam" id="PF01636">
    <property type="entry name" value="APH"/>
    <property type="match status" value="1"/>
</dbReference>
<accession>A0A916K6W4</accession>
<keyword evidence="3" id="KW-1185">Reference proteome</keyword>
<dbReference type="EMBL" id="CAJVAS010000048">
    <property type="protein sequence ID" value="CAG7649461.1"/>
    <property type="molecule type" value="Genomic_DNA"/>
</dbReference>
<proteinExistence type="predicted"/>
<name>A0A916K6W4_9BACL</name>
<dbReference type="Proteomes" id="UP000693672">
    <property type="component" value="Unassembled WGS sequence"/>
</dbReference>
<dbReference type="AlphaFoldDB" id="A0A916K6W4"/>
<dbReference type="PANTHER" id="PTHR21310:SF15">
    <property type="entry name" value="AMINOGLYCOSIDE PHOSPHOTRANSFERASE DOMAIN-CONTAINING PROTEIN"/>
    <property type="match status" value="1"/>
</dbReference>
<comment type="caution">
    <text evidence="2">The sequence shown here is derived from an EMBL/GenBank/DDBJ whole genome shotgun (WGS) entry which is preliminary data.</text>
</comment>
<reference evidence="2" key="1">
    <citation type="submission" date="2021-06" db="EMBL/GenBank/DDBJ databases">
        <authorList>
            <person name="Criscuolo A."/>
        </authorList>
    </citation>
    <scope>NUCLEOTIDE SEQUENCE</scope>
    <source>
        <strain evidence="2">CIP111600</strain>
    </source>
</reference>
<sequence length="298" mass="33866">MMTTAATLQQLFHEPIEQIAYLDPGYSGHASDVWLVKTASEEQVVRASRWTEAPNREFWWGCLDLFGIDPRRMLHFQANAAMLSSIEDIPVPRVQAHVTIGDKEYLVIEKMNGSPCPPIAGQSDKLLHQLGVWLARVHTQRCDYFGNLALTQTDRIQGFHDRLSETMRQLVERDYADDSKITGTFDAMIRELSSLPVPDHFCPVFIDLDSSQFLVQDGMLSAVVDVEAYAVGPRELDFVGLEYVLDERSAASFLEGYSTVLAPPDISDYRIVYRYFYRLLGVQGSVDLDEWFAQRTLF</sequence>
<dbReference type="InterPro" id="IPR002575">
    <property type="entry name" value="Aminoglycoside_PTrfase"/>
</dbReference>
<evidence type="ECO:0000313" key="3">
    <source>
        <dbReference type="Proteomes" id="UP000693672"/>
    </source>
</evidence>
<feature type="domain" description="Aminoglycoside phosphotransferase" evidence="1">
    <location>
        <begin position="73"/>
        <end position="259"/>
    </location>
</feature>
<organism evidence="2 3">
    <name type="scientific">Paenibacillus solanacearum</name>
    <dbReference type="NCBI Taxonomy" id="2048548"/>
    <lineage>
        <taxon>Bacteria</taxon>
        <taxon>Bacillati</taxon>
        <taxon>Bacillota</taxon>
        <taxon>Bacilli</taxon>
        <taxon>Bacillales</taxon>
        <taxon>Paenibacillaceae</taxon>
        <taxon>Paenibacillus</taxon>
    </lineage>
</organism>